<dbReference type="Proteomes" id="UP000827986">
    <property type="component" value="Unassembled WGS sequence"/>
</dbReference>
<name>A0A9D3XXQ8_9SAUR</name>
<keyword evidence="3" id="KW-1185">Reference proteome</keyword>
<dbReference type="AlphaFoldDB" id="A0A9D3XXQ8"/>
<evidence type="ECO:0000313" key="2">
    <source>
        <dbReference type="EMBL" id="KAH1187727.1"/>
    </source>
</evidence>
<sequence>MFSGTEVLCMEGQQPSDLPNDGLARAGLEPLYTGTAEAQKRLVNLCRVCLCIPFTTVVHILSPFCPCTGDGGCSDPGAEMGYNSPHRTAGQEKRGPRTGEELSEHLDETGVCERERAGGSIVPVWFLFPQLSAWGRGWGLLASVPI</sequence>
<proteinExistence type="predicted"/>
<accession>A0A9D3XXQ8</accession>
<gene>
    <name evidence="2" type="ORF">KIL84_020476</name>
</gene>
<comment type="caution">
    <text evidence="2">The sequence shown here is derived from an EMBL/GenBank/DDBJ whole genome shotgun (WGS) entry which is preliminary data.</text>
</comment>
<feature type="region of interest" description="Disordered" evidence="1">
    <location>
        <begin position="79"/>
        <end position="102"/>
    </location>
</feature>
<feature type="compositionally biased region" description="Basic and acidic residues" evidence="1">
    <location>
        <begin position="89"/>
        <end position="102"/>
    </location>
</feature>
<reference evidence="2" key="1">
    <citation type="submission" date="2021-09" db="EMBL/GenBank/DDBJ databases">
        <title>The genome of Mauremys mutica provides insights into the evolution of semi-aquatic lifestyle.</title>
        <authorList>
            <person name="Gong S."/>
            <person name="Gao Y."/>
        </authorList>
    </citation>
    <scope>NUCLEOTIDE SEQUENCE</scope>
    <source>
        <strain evidence="2">MM-2020</strain>
        <tissue evidence="2">Muscle</tissue>
    </source>
</reference>
<organism evidence="2 3">
    <name type="scientific">Mauremys mutica</name>
    <name type="common">yellowpond turtle</name>
    <dbReference type="NCBI Taxonomy" id="74926"/>
    <lineage>
        <taxon>Eukaryota</taxon>
        <taxon>Metazoa</taxon>
        <taxon>Chordata</taxon>
        <taxon>Craniata</taxon>
        <taxon>Vertebrata</taxon>
        <taxon>Euteleostomi</taxon>
        <taxon>Archelosauria</taxon>
        <taxon>Testudinata</taxon>
        <taxon>Testudines</taxon>
        <taxon>Cryptodira</taxon>
        <taxon>Durocryptodira</taxon>
        <taxon>Testudinoidea</taxon>
        <taxon>Geoemydidae</taxon>
        <taxon>Geoemydinae</taxon>
        <taxon>Mauremys</taxon>
    </lineage>
</organism>
<evidence type="ECO:0000256" key="1">
    <source>
        <dbReference type="SAM" id="MobiDB-lite"/>
    </source>
</evidence>
<protein>
    <submittedName>
        <fullName evidence="2">Uncharacterized protein</fullName>
    </submittedName>
</protein>
<evidence type="ECO:0000313" key="3">
    <source>
        <dbReference type="Proteomes" id="UP000827986"/>
    </source>
</evidence>
<dbReference type="EMBL" id="JAHDVG010000463">
    <property type="protein sequence ID" value="KAH1187727.1"/>
    <property type="molecule type" value="Genomic_DNA"/>
</dbReference>